<feature type="transmembrane region" description="Helical" evidence="1">
    <location>
        <begin position="331"/>
        <end position="351"/>
    </location>
</feature>
<keyword evidence="1 3" id="KW-0812">Transmembrane</keyword>
<dbReference type="EMBL" id="GG662767">
    <property type="protein sequence ID" value="EWS75378.1"/>
    <property type="molecule type" value="Genomic_DNA"/>
</dbReference>
<dbReference type="KEGG" id="tet:TTHERM_000096768"/>
<feature type="transmembrane region" description="Helical" evidence="1">
    <location>
        <begin position="296"/>
        <end position="319"/>
    </location>
</feature>
<evidence type="ECO:0000256" key="2">
    <source>
        <dbReference type="SAM" id="SignalP"/>
    </source>
</evidence>
<protein>
    <submittedName>
        <fullName evidence="3">Transmembrane protein, putative</fullName>
    </submittedName>
</protein>
<keyword evidence="1" id="KW-1133">Transmembrane helix</keyword>
<evidence type="ECO:0000313" key="3">
    <source>
        <dbReference type="EMBL" id="EWS75378.1"/>
    </source>
</evidence>
<feature type="transmembrane region" description="Helical" evidence="1">
    <location>
        <begin position="252"/>
        <end position="276"/>
    </location>
</feature>
<keyword evidence="2" id="KW-0732">Signal</keyword>
<gene>
    <name evidence="3" type="ORF">TTHERM_000096768</name>
</gene>
<feature type="chain" id="PRO_5004903711" evidence="2">
    <location>
        <begin position="20"/>
        <end position="574"/>
    </location>
</feature>
<organism evidence="3 4">
    <name type="scientific">Tetrahymena thermophila (strain SB210)</name>
    <dbReference type="NCBI Taxonomy" id="312017"/>
    <lineage>
        <taxon>Eukaryota</taxon>
        <taxon>Sar</taxon>
        <taxon>Alveolata</taxon>
        <taxon>Ciliophora</taxon>
        <taxon>Intramacronucleata</taxon>
        <taxon>Oligohymenophorea</taxon>
        <taxon>Hymenostomatida</taxon>
        <taxon>Tetrahymenina</taxon>
        <taxon>Tetrahymenidae</taxon>
        <taxon>Tetrahymena</taxon>
    </lineage>
</organism>
<feature type="transmembrane region" description="Helical" evidence="1">
    <location>
        <begin position="411"/>
        <end position="429"/>
    </location>
</feature>
<proteinExistence type="predicted"/>
<dbReference type="GeneID" id="24437268"/>
<name>W7XF23_TETTS</name>
<reference evidence="4" key="1">
    <citation type="journal article" date="2006" name="PLoS Biol.">
        <title>Macronuclear genome sequence of the ciliate Tetrahymena thermophila, a model eukaryote.</title>
        <authorList>
            <person name="Eisen J.A."/>
            <person name="Coyne R.S."/>
            <person name="Wu M."/>
            <person name="Wu D."/>
            <person name="Thiagarajan M."/>
            <person name="Wortman J.R."/>
            <person name="Badger J.H."/>
            <person name="Ren Q."/>
            <person name="Amedeo P."/>
            <person name="Jones K.M."/>
            <person name="Tallon L.J."/>
            <person name="Delcher A.L."/>
            <person name="Salzberg S.L."/>
            <person name="Silva J.C."/>
            <person name="Haas B.J."/>
            <person name="Majoros W.H."/>
            <person name="Farzad M."/>
            <person name="Carlton J.M."/>
            <person name="Smith R.K. Jr."/>
            <person name="Garg J."/>
            <person name="Pearlman R.E."/>
            <person name="Karrer K.M."/>
            <person name="Sun L."/>
            <person name="Manning G."/>
            <person name="Elde N.C."/>
            <person name="Turkewitz A.P."/>
            <person name="Asai D.J."/>
            <person name="Wilkes D.E."/>
            <person name="Wang Y."/>
            <person name="Cai H."/>
            <person name="Collins K."/>
            <person name="Stewart B.A."/>
            <person name="Lee S.R."/>
            <person name="Wilamowska K."/>
            <person name="Weinberg Z."/>
            <person name="Ruzzo W.L."/>
            <person name="Wloga D."/>
            <person name="Gaertig J."/>
            <person name="Frankel J."/>
            <person name="Tsao C.-C."/>
            <person name="Gorovsky M.A."/>
            <person name="Keeling P.J."/>
            <person name="Waller R.F."/>
            <person name="Patron N.J."/>
            <person name="Cherry J.M."/>
            <person name="Stover N.A."/>
            <person name="Krieger C.J."/>
            <person name="del Toro C."/>
            <person name="Ryder H.F."/>
            <person name="Williamson S.C."/>
            <person name="Barbeau R.A."/>
            <person name="Hamilton E.P."/>
            <person name="Orias E."/>
        </authorList>
    </citation>
    <scope>NUCLEOTIDE SEQUENCE [LARGE SCALE GENOMIC DNA]</scope>
    <source>
        <strain evidence="4">SB210</strain>
    </source>
</reference>
<feature type="signal peptide" evidence="2">
    <location>
        <begin position="1"/>
        <end position="19"/>
    </location>
</feature>
<feature type="transmembrane region" description="Helical" evidence="1">
    <location>
        <begin position="482"/>
        <end position="503"/>
    </location>
</feature>
<dbReference type="AlphaFoldDB" id="W7XF23"/>
<dbReference type="RefSeq" id="XP_012652052.1">
    <property type="nucleotide sequence ID" value="XM_012796598.1"/>
</dbReference>
<feature type="transmembrane region" description="Helical" evidence="1">
    <location>
        <begin position="155"/>
        <end position="182"/>
    </location>
</feature>
<evidence type="ECO:0000313" key="4">
    <source>
        <dbReference type="Proteomes" id="UP000009168"/>
    </source>
</evidence>
<dbReference type="Proteomes" id="UP000009168">
    <property type="component" value="Unassembled WGS sequence"/>
</dbReference>
<feature type="transmembrane region" description="Helical" evidence="1">
    <location>
        <begin position="435"/>
        <end position="461"/>
    </location>
</feature>
<evidence type="ECO:0000256" key="1">
    <source>
        <dbReference type="SAM" id="Phobius"/>
    </source>
</evidence>
<keyword evidence="1" id="KW-0472">Membrane</keyword>
<keyword evidence="4" id="KW-1185">Reference proteome</keyword>
<sequence>MNFISQFFVFLMLFTLLNGEKEMGDLDSRRDNNNNLYQGKLRLSSNQFQKQEVGKYQRKLQDCKQDYLRRFCKILERYQITKNLTNKCFTSNIDCLIPLQISCSISQSNNQKNQMNKYIKQGMQNEKLKRQLQQYQMNSQSLFNNRQLFNNIIDVISIINISFIVIFSIFTNYGSIIGWIFIQNQQIIGNYIFTPNLILVQMNQFELKSSYAHHIFTIIPNKFQFLSSDNQVLLEFNHYNTILKIDDFWSSLLINCFLSFILLGISILLLFIFSLFYKTKDLDLTLSLLQKIYNFIKWNIFVYLLRIIGCFLMFDSVFVLYQKNNTSITDYIFSVIFMIFYIALLTYWSYIIGYQYEKIKFEDIAQYQTLVQQIDVSNRISRIFWILFEWKKLIISIFQAFFVLDQNKSQITCWIHVGINTIFLIYLIWKRPFLYNLVNIMIISLETINIALIIFLGIITKENNLQTAQLPSNYLTQTMHDCYRYTMIGFISLSIIFQTFYIIQKIVNSLKKNQQTAQGQKKQELCLTVQETNEEKQDQIYEFLYQYNFQSRNYWQKRVQTDKKLRFNQDWNIY</sequence>
<dbReference type="InParanoid" id="W7XF23"/>
<accession>W7XF23</accession>